<dbReference type="Gene3D" id="3.30.70.330">
    <property type="match status" value="2"/>
</dbReference>
<dbReference type="CDD" id="cd12231">
    <property type="entry name" value="RRM2_U2AF65"/>
    <property type="match status" value="1"/>
</dbReference>
<sequence length="399" mass="43436">MSFGMGSKISKLSQISDPSAGIGLVASKRQVPLRAGLFANKQTARRQAAKKSLRVPSSVLLHETLGIASSVFAPELNKLGIRRALPLSESSVLDPAFEANSIGWQWLEQSLSAALQPGSMFCEKGQIPLSARPLGIPKYMELPGKLDSAPSTPEPQETKATHTDSQLSKLAGTLQHYRNWASQIQARYQLFNPDAARPARRIYVGGLSPETTDAELRQFLNELMVKTGGVAASGFPIASCKIYLDKNYAFVEFRSVEEASNCMAFDGVAFKDSFLKIRRPNNYDLNVAVVLGPTDPDPTMDLSSLDIVKTVVQDSPSKLFIGGLPCDWSEDQVKEMLGPFGALQAFNLVMDKNTGNSKGYAFCEFGEVSVTDCVIQNLNGKPIGTKFLTVKRAIQPHPY</sequence>
<keyword evidence="8" id="KW-1185">Reference proteome</keyword>
<feature type="domain" description="RRM" evidence="6">
    <location>
        <begin position="317"/>
        <end position="395"/>
    </location>
</feature>
<dbReference type="GO" id="GO:0006397">
    <property type="term" value="P:mRNA processing"/>
    <property type="evidence" value="ECO:0007669"/>
    <property type="project" value="UniProtKB-KW"/>
</dbReference>
<organism evidence="7 8">
    <name type="scientific">Apatococcus fuscideae</name>
    <dbReference type="NCBI Taxonomy" id="2026836"/>
    <lineage>
        <taxon>Eukaryota</taxon>
        <taxon>Viridiplantae</taxon>
        <taxon>Chlorophyta</taxon>
        <taxon>core chlorophytes</taxon>
        <taxon>Trebouxiophyceae</taxon>
        <taxon>Chlorellales</taxon>
        <taxon>Chlorellaceae</taxon>
        <taxon>Apatococcus</taxon>
    </lineage>
</organism>
<dbReference type="GO" id="GO:0003723">
    <property type="term" value="F:RNA binding"/>
    <property type="evidence" value="ECO:0007669"/>
    <property type="project" value="UniProtKB-UniRule"/>
</dbReference>
<dbReference type="SUPFAM" id="SSF54928">
    <property type="entry name" value="RNA-binding domain, RBD"/>
    <property type="match status" value="2"/>
</dbReference>
<dbReference type="PROSITE" id="PS50102">
    <property type="entry name" value="RRM"/>
    <property type="match status" value="2"/>
</dbReference>
<dbReference type="Proteomes" id="UP001485043">
    <property type="component" value="Unassembled WGS sequence"/>
</dbReference>
<accession>A0AAW1T6K7</accession>
<reference evidence="7 8" key="1">
    <citation type="journal article" date="2024" name="Nat. Commun.">
        <title>Phylogenomics reveals the evolutionary origins of lichenization in chlorophyte algae.</title>
        <authorList>
            <person name="Puginier C."/>
            <person name="Libourel C."/>
            <person name="Otte J."/>
            <person name="Skaloud P."/>
            <person name="Haon M."/>
            <person name="Grisel S."/>
            <person name="Petersen M."/>
            <person name="Berrin J.G."/>
            <person name="Delaux P.M."/>
            <person name="Dal Grande F."/>
            <person name="Keller J."/>
        </authorList>
    </citation>
    <scope>NUCLEOTIDE SEQUENCE [LARGE SCALE GENOMIC DNA]</scope>
    <source>
        <strain evidence="7 8">SAG 2523</strain>
    </source>
</reference>
<evidence type="ECO:0000256" key="2">
    <source>
        <dbReference type="ARBA" id="ARBA00022884"/>
    </source>
</evidence>
<gene>
    <name evidence="7" type="ORF">WJX84_000143</name>
</gene>
<comment type="caution">
    <text evidence="7">The sequence shown here is derived from an EMBL/GenBank/DDBJ whole genome shotgun (WGS) entry which is preliminary data.</text>
</comment>
<keyword evidence="3" id="KW-0508">mRNA splicing</keyword>
<dbReference type="GO" id="GO:0008380">
    <property type="term" value="P:RNA splicing"/>
    <property type="evidence" value="ECO:0007669"/>
    <property type="project" value="UniProtKB-KW"/>
</dbReference>
<feature type="domain" description="RRM" evidence="6">
    <location>
        <begin position="200"/>
        <end position="282"/>
    </location>
</feature>
<evidence type="ECO:0000313" key="7">
    <source>
        <dbReference type="EMBL" id="KAK9865174.1"/>
    </source>
</evidence>
<protein>
    <recommendedName>
        <fullName evidence="6">RRM domain-containing protein</fullName>
    </recommendedName>
</protein>
<dbReference type="CDD" id="cd12230">
    <property type="entry name" value="RRM1_U2AF65"/>
    <property type="match status" value="1"/>
</dbReference>
<evidence type="ECO:0000256" key="1">
    <source>
        <dbReference type="ARBA" id="ARBA00022664"/>
    </source>
</evidence>
<keyword evidence="1" id="KW-0507">mRNA processing</keyword>
<evidence type="ECO:0000256" key="4">
    <source>
        <dbReference type="PROSITE-ProRule" id="PRU00176"/>
    </source>
</evidence>
<dbReference type="SMART" id="SM00360">
    <property type="entry name" value="RRM"/>
    <property type="match status" value="2"/>
</dbReference>
<dbReference type="PANTHER" id="PTHR23139">
    <property type="entry name" value="RNA-BINDING PROTEIN"/>
    <property type="match status" value="1"/>
</dbReference>
<dbReference type="InterPro" id="IPR012677">
    <property type="entry name" value="Nucleotide-bd_a/b_plait_sf"/>
</dbReference>
<dbReference type="Pfam" id="PF00076">
    <property type="entry name" value="RRM_1"/>
    <property type="match status" value="1"/>
</dbReference>
<dbReference type="AlphaFoldDB" id="A0AAW1T6K7"/>
<proteinExistence type="predicted"/>
<name>A0AAW1T6K7_9CHLO</name>
<evidence type="ECO:0000259" key="6">
    <source>
        <dbReference type="PROSITE" id="PS50102"/>
    </source>
</evidence>
<dbReference type="EMBL" id="JALJOV010000274">
    <property type="protein sequence ID" value="KAK9865174.1"/>
    <property type="molecule type" value="Genomic_DNA"/>
</dbReference>
<evidence type="ECO:0000256" key="3">
    <source>
        <dbReference type="ARBA" id="ARBA00023187"/>
    </source>
</evidence>
<evidence type="ECO:0000256" key="5">
    <source>
        <dbReference type="SAM" id="MobiDB-lite"/>
    </source>
</evidence>
<dbReference type="InterPro" id="IPR000504">
    <property type="entry name" value="RRM_dom"/>
</dbReference>
<feature type="region of interest" description="Disordered" evidence="5">
    <location>
        <begin position="142"/>
        <end position="165"/>
    </location>
</feature>
<evidence type="ECO:0000313" key="8">
    <source>
        <dbReference type="Proteomes" id="UP001485043"/>
    </source>
</evidence>
<dbReference type="InterPro" id="IPR035979">
    <property type="entry name" value="RBD_domain_sf"/>
</dbReference>
<keyword evidence="2 4" id="KW-0694">RNA-binding</keyword>